<proteinExistence type="predicted"/>
<feature type="compositionally biased region" description="Polar residues" evidence="1">
    <location>
        <begin position="1"/>
        <end position="20"/>
    </location>
</feature>
<organism evidence="2 3">
    <name type="scientific">Kwoniella europaea PYCC6329</name>
    <dbReference type="NCBI Taxonomy" id="1423913"/>
    <lineage>
        <taxon>Eukaryota</taxon>
        <taxon>Fungi</taxon>
        <taxon>Dikarya</taxon>
        <taxon>Basidiomycota</taxon>
        <taxon>Agaricomycotina</taxon>
        <taxon>Tremellomycetes</taxon>
        <taxon>Tremellales</taxon>
        <taxon>Cryptococcaceae</taxon>
        <taxon>Kwoniella</taxon>
    </lineage>
</organism>
<dbReference type="GeneID" id="91103307"/>
<dbReference type="AlphaFoldDB" id="A0AAX4KIS5"/>
<name>A0AAX4KIS5_9TREE</name>
<feature type="region of interest" description="Disordered" evidence="1">
    <location>
        <begin position="1"/>
        <end position="25"/>
    </location>
</feature>
<dbReference type="RefSeq" id="XP_066084383.1">
    <property type="nucleotide sequence ID" value="XM_066228286.1"/>
</dbReference>
<sequence>MTSSGSASIHFTSSTEGSGQSHKHRTRLRNIYKQARQEFKHFSRLGPTSSVTEEGYKNTLASISSLKSQKRLTRELGKERRALLQRLAELEGSTVRSTKRSYFEVRKDEGFLRPEISTRNSELFDHWTKSTDDSRRHAWTTEDWAYQNGKITEECNKSKRTNAILRDDIRTLRSIISQCHPYASTIDIESTSNPASLTPDTSFPGTHDGQTSSRELLARMRAKGAQRRERRASQNISL</sequence>
<evidence type="ECO:0000313" key="2">
    <source>
        <dbReference type="EMBL" id="WWD06416.1"/>
    </source>
</evidence>
<dbReference type="EMBL" id="CP144089">
    <property type="protein sequence ID" value="WWD06416.1"/>
    <property type="molecule type" value="Genomic_DNA"/>
</dbReference>
<evidence type="ECO:0000313" key="3">
    <source>
        <dbReference type="Proteomes" id="UP001358614"/>
    </source>
</evidence>
<keyword evidence="3" id="KW-1185">Reference proteome</keyword>
<dbReference type="Proteomes" id="UP001358614">
    <property type="component" value="Chromosome 1"/>
</dbReference>
<evidence type="ECO:0000256" key="1">
    <source>
        <dbReference type="SAM" id="MobiDB-lite"/>
    </source>
</evidence>
<reference evidence="2 3" key="1">
    <citation type="submission" date="2024-01" db="EMBL/GenBank/DDBJ databases">
        <title>Comparative genomics of Cryptococcus and Kwoniella reveals pathogenesis evolution and contrasting modes of karyotype evolution via chromosome fusion or intercentromeric recombination.</title>
        <authorList>
            <person name="Coelho M.A."/>
            <person name="David-Palma M."/>
            <person name="Shea T."/>
            <person name="Bowers K."/>
            <person name="McGinley-Smith S."/>
            <person name="Mohammad A.W."/>
            <person name="Gnirke A."/>
            <person name="Yurkov A.M."/>
            <person name="Nowrousian M."/>
            <person name="Sun S."/>
            <person name="Cuomo C.A."/>
            <person name="Heitman J."/>
        </authorList>
    </citation>
    <scope>NUCLEOTIDE SEQUENCE [LARGE SCALE GENOMIC DNA]</scope>
    <source>
        <strain evidence="2 3">PYCC6329</strain>
    </source>
</reference>
<dbReference type="KEGG" id="ker:91103307"/>
<accession>A0AAX4KIS5</accession>
<feature type="region of interest" description="Disordered" evidence="1">
    <location>
        <begin position="190"/>
        <end position="212"/>
    </location>
</feature>
<protein>
    <submittedName>
        <fullName evidence="2">Uncharacterized protein</fullName>
    </submittedName>
</protein>
<gene>
    <name evidence="2" type="ORF">V865_004506</name>
</gene>